<keyword evidence="15" id="KW-0699">rRNA-binding</keyword>
<feature type="domain" description="DRBM" evidence="16">
    <location>
        <begin position="161"/>
        <end position="225"/>
    </location>
</feature>
<dbReference type="HAMAP" id="MF_00104">
    <property type="entry name" value="RNase_III"/>
    <property type="match status" value="1"/>
</dbReference>
<keyword evidence="13 15" id="KW-0460">Magnesium</keyword>
<feature type="binding site" evidence="15">
    <location>
        <position position="125"/>
    </location>
    <ligand>
        <name>Mg(2+)</name>
        <dbReference type="ChEBI" id="CHEBI:18420"/>
    </ligand>
</feature>
<evidence type="ECO:0000259" key="17">
    <source>
        <dbReference type="PROSITE" id="PS50142"/>
    </source>
</evidence>
<evidence type="ECO:0000256" key="6">
    <source>
        <dbReference type="ARBA" id="ARBA00022552"/>
    </source>
</evidence>
<dbReference type="Proteomes" id="UP000613160">
    <property type="component" value="Unassembled WGS sequence"/>
</dbReference>
<dbReference type="CDD" id="cd00593">
    <property type="entry name" value="RIBOc"/>
    <property type="match status" value="1"/>
</dbReference>
<dbReference type="FunFam" id="1.10.1520.10:FF:000001">
    <property type="entry name" value="Ribonuclease 3"/>
    <property type="match status" value="1"/>
</dbReference>
<feature type="active site" evidence="15">
    <location>
        <position position="53"/>
    </location>
</feature>
<evidence type="ECO:0000256" key="5">
    <source>
        <dbReference type="ARBA" id="ARBA00022490"/>
    </source>
</evidence>
<dbReference type="GO" id="GO:0003725">
    <property type="term" value="F:double-stranded RNA binding"/>
    <property type="evidence" value="ECO:0007669"/>
    <property type="project" value="TreeGrafter"/>
</dbReference>
<dbReference type="GO" id="GO:0006364">
    <property type="term" value="P:rRNA processing"/>
    <property type="evidence" value="ECO:0007669"/>
    <property type="project" value="UniProtKB-UniRule"/>
</dbReference>
<comment type="cofactor">
    <cofactor evidence="15">
        <name>Mg(2+)</name>
        <dbReference type="ChEBI" id="CHEBI:18420"/>
    </cofactor>
</comment>
<comment type="subunit">
    <text evidence="4 15">Homodimer.</text>
</comment>
<keyword evidence="6 15" id="KW-0698">rRNA processing</keyword>
<dbReference type="FunFam" id="3.30.160.20:FF:000003">
    <property type="entry name" value="Ribonuclease 3"/>
    <property type="match status" value="1"/>
</dbReference>
<dbReference type="Pfam" id="PF14622">
    <property type="entry name" value="Ribonucleas_3_3"/>
    <property type="match status" value="1"/>
</dbReference>
<keyword evidence="7 15" id="KW-0507">mRNA processing</keyword>
<dbReference type="Pfam" id="PF00035">
    <property type="entry name" value="dsrm"/>
    <property type="match status" value="1"/>
</dbReference>
<keyword evidence="10 15" id="KW-0479">Metal-binding</keyword>
<keyword evidence="11 15" id="KW-0255">Endonuclease</keyword>
<dbReference type="GO" id="GO:0008033">
    <property type="term" value="P:tRNA processing"/>
    <property type="evidence" value="ECO:0007669"/>
    <property type="project" value="UniProtKB-KW"/>
</dbReference>
<dbReference type="EC" id="3.1.26.3" evidence="15"/>
<proteinExistence type="inferred from homology"/>
<evidence type="ECO:0000259" key="16">
    <source>
        <dbReference type="PROSITE" id="PS50137"/>
    </source>
</evidence>
<dbReference type="NCBIfam" id="TIGR02191">
    <property type="entry name" value="RNaseIII"/>
    <property type="match status" value="1"/>
</dbReference>
<feature type="binding site" evidence="15">
    <location>
        <position position="49"/>
    </location>
    <ligand>
        <name>Mg(2+)</name>
        <dbReference type="ChEBI" id="CHEBI:18420"/>
    </ligand>
</feature>
<accession>A0A916XV08</accession>
<evidence type="ECO:0000256" key="10">
    <source>
        <dbReference type="ARBA" id="ARBA00022723"/>
    </source>
</evidence>
<dbReference type="SUPFAM" id="SSF69065">
    <property type="entry name" value="RNase III domain-like"/>
    <property type="match status" value="1"/>
</dbReference>
<dbReference type="GO" id="GO:0046872">
    <property type="term" value="F:metal ion binding"/>
    <property type="evidence" value="ECO:0007669"/>
    <property type="project" value="UniProtKB-KW"/>
</dbReference>
<evidence type="ECO:0000313" key="19">
    <source>
        <dbReference type="Proteomes" id="UP000613160"/>
    </source>
</evidence>
<dbReference type="RefSeq" id="WP_188850005.1">
    <property type="nucleotide sequence ID" value="NZ_BMJJ01000003.1"/>
</dbReference>
<evidence type="ECO:0000256" key="14">
    <source>
        <dbReference type="ARBA" id="ARBA00022884"/>
    </source>
</evidence>
<evidence type="ECO:0000256" key="1">
    <source>
        <dbReference type="ARBA" id="ARBA00000109"/>
    </source>
</evidence>
<dbReference type="GO" id="GO:0019843">
    <property type="term" value="F:rRNA binding"/>
    <property type="evidence" value="ECO:0007669"/>
    <property type="project" value="UniProtKB-KW"/>
</dbReference>
<dbReference type="InterPro" id="IPR011907">
    <property type="entry name" value="RNase_III"/>
</dbReference>
<dbReference type="SMART" id="SM00535">
    <property type="entry name" value="RIBOc"/>
    <property type="match status" value="1"/>
</dbReference>
<dbReference type="PROSITE" id="PS00517">
    <property type="entry name" value="RNASE_3_1"/>
    <property type="match status" value="1"/>
</dbReference>
<keyword evidence="19" id="KW-1185">Reference proteome</keyword>
<comment type="catalytic activity">
    <reaction evidence="1 15">
        <text>Endonucleolytic cleavage to 5'-phosphomonoester.</text>
        <dbReference type="EC" id="3.1.26.3"/>
    </reaction>
</comment>
<evidence type="ECO:0000256" key="13">
    <source>
        <dbReference type="ARBA" id="ARBA00022842"/>
    </source>
</evidence>
<evidence type="ECO:0000256" key="7">
    <source>
        <dbReference type="ARBA" id="ARBA00022664"/>
    </source>
</evidence>
<dbReference type="PANTHER" id="PTHR11207">
    <property type="entry name" value="RIBONUCLEASE III"/>
    <property type="match status" value="1"/>
</dbReference>
<comment type="similarity">
    <text evidence="3">Belongs to the ribonuclease III family.</text>
</comment>
<comment type="caution">
    <text evidence="18">The sequence shown here is derived from an EMBL/GenBank/DDBJ whole genome shotgun (WGS) entry which is preliminary data.</text>
</comment>
<evidence type="ECO:0000256" key="4">
    <source>
        <dbReference type="ARBA" id="ARBA00011738"/>
    </source>
</evidence>
<dbReference type="GO" id="GO:0042802">
    <property type="term" value="F:identical protein binding"/>
    <property type="evidence" value="ECO:0007669"/>
    <property type="project" value="UniProtKB-ARBA"/>
</dbReference>
<dbReference type="Gene3D" id="3.30.160.20">
    <property type="match status" value="1"/>
</dbReference>
<organism evidence="18 19">
    <name type="scientific">Aureimonas glaciei</name>
    <dbReference type="NCBI Taxonomy" id="1776957"/>
    <lineage>
        <taxon>Bacteria</taxon>
        <taxon>Pseudomonadati</taxon>
        <taxon>Pseudomonadota</taxon>
        <taxon>Alphaproteobacteria</taxon>
        <taxon>Hyphomicrobiales</taxon>
        <taxon>Aurantimonadaceae</taxon>
        <taxon>Aureimonas</taxon>
    </lineage>
</organism>
<dbReference type="GO" id="GO:0004525">
    <property type="term" value="F:ribonuclease III activity"/>
    <property type="evidence" value="ECO:0007669"/>
    <property type="project" value="UniProtKB-UniRule"/>
</dbReference>
<feature type="domain" description="RNase III" evidence="17">
    <location>
        <begin position="10"/>
        <end position="136"/>
    </location>
</feature>
<sequence>MAKLKQRPGLDELERRLGVEPLDRPRLERALTHASMRQGGAASSYERLEFLGDRVLGLVIAEKLFEMFPQASEGEMSLRLNSLVSAEACAEVADEIGLGDFIRHGGDVKKVKGEKSRNIRADVVESLIAAIYLGNGLEDARAVIHRLWGPRLAAAVSARRDAKTALQEWVHTRTTVVPRYEITARTGPDHDPLFTVKAVIENVDPAEGTGRSKRLAEQEAATAVLIREGVWKDET</sequence>
<dbReference type="PANTHER" id="PTHR11207:SF0">
    <property type="entry name" value="RIBONUCLEASE 3"/>
    <property type="match status" value="1"/>
</dbReference>
<dbReference type="AlphaFoldDB" id="A0A916XV08"/>
<evidence type="ECO:0000256" key="3">
    <source>
        <dbReference type="ARBA" id="ARBA00010183"/>
    </source>
</evidence>
<dbReference type="GO" id="GO:0005737">
    <property type="term" value="C:cytoplasm"/>
    <property type="evidence" value="ECO:0007669"/>
    <property type="project" value="UniProtKB-SubCell"/>
</dbReference>
<dbReference type="InterPro" id="IPR014720">
    <property type="entry name" value="dsRBD_dom"/>
</dbReference>
<feature type="binding site" evidence="15">
    <location>
        <position position="122"/>
    </location>
    <ligand>
        <name>Mg(2+)</name>
        <dbReference type="ChEBI" id="CHEBI:18420"/>
    </ligand>
</feature>
<dbReference type="PROSITE" id="PS50137">
    <property type="entry name" value="DS_RBD"/>
    <property type="match status" value="1"/>
</dbReference>
<protein>
    <recommendedName>
        <fullName evidence="15">Ribonuclease 3</fullName>
        <ecNumber evidence="15">3.1.26.3</ecNumber>
    </recommendedName>
    <alternativeName>
        <fullName evidence="15">Ribonuclease III</fullName>
        <shortName evidence="15">RNase III</shortName>
    </alternativeName>
</protein>
<reference evidence="18" key="2">
    <citation type="submission" date="2020-09" db="EMBL/GenBank/DDBJ databases">
        <authorList>
            <person name="Sun Q."/>
            <person name="Zhou Y."/>
        </authorList>
    </citation>
    <scope>NUCLEOTIDE SEQUENCE</scope>
    <source>
        <strain evidence="18">CGMCC 1.15493</strain>
    </source>
</reference>
<keyword evidence="12 15" id="KW-0378">Hydrolase</keyword>
<comment type="function">
    <text evidence="15">Digests double-stranded RNA. Involved in the processing of primary rRNA transcript to yield the immediate precursors to the large and small rRNAs (23S and 16S). Processes some mRNAs, and tRNAs when they are encoded in the rRNA operon. Processes pre-crRNA and tracrRNA of type II CRISPR loci if present in the organism.</text>
</comment>
<dbReference type="GO" id="GO:0010468">
    <property type="term" value="P:regulation of gene expression"/>
    <property type="evidence" value="ECO:0007669"/>
    <property type="project" value="TreeGrafter"/>
</dbReference>
<dbReference type="SUPFAM" id="SSF54768">
    <property type="entry name" value="dsRNA-binding domain-like"/>
    <property type="match status" value="1"/>
</dbReference>
<evidence type="ECO:0000256" key="12">
    <source>
        <dbReference type="ARBA" id="ARBA00022801"/>
    </source>
</evidence>
<gene>
    <name evidence="15 18" type="primary">rnc</name>
    <name evidence="18" type="ORF">GCM10011335_15390</name>
</gene>
<evidence type="ECO:0000256" key="9">
    <source>
        <dbReference type="ARBA" id="ARBA00022722"/>
    </source>
</evidence>
<dbReference type="EMBL" id="BMJJ01000003">
    <property type="protein sequence ID" value="GGD13524.1"/>
    <property type="molecule type" value="Genomic_DNA"/>
</dbReference>
<dbReference type="GO" id="GO:0006397">
    <property type="term" value="P:mRNA processing"/>
    <property type="evidence" value="ECO:0007669"/>
    <property type="project" value="UniProtKB-UniRule"/>
</dbReference>
<keyword evidence="8 15" id="KW-0819">tRNA processing</keyword>
<name>A0A916XV08_9HYPH</name>
<keyword evidence="5 15" id="KW-0963">Cytoplasm</keyword>
<evidence type="ECO:0000256" key="8">
    <source>
        <dbReference type="ARBA" id="ARBA00022694"/>
    </source>
</evidence>
<dbReference type="SMART" id="SM00358">
    <property type="entry name" value="DSRM"/>
    <property type="match status" value="1"/>
</dbReference>
<evidence type="ECO:0000313" key="18">
    <source>
        <dbReference type="EMBL" id="GGD13524.1"/>
    </source>
</evidence>
<keyword evidence="9 15" id="KW-0540">Nuclease</keyword>
<evidence type="ECO:0000256" key="2">
    <source>
        <dbReference type="ARBA" id="ARBA00004496"/>
    </source>
</evidence>
<keyword evidence="14 15" id="KW-0694">RNA-binding</keyword>
<dbReference type="InterPro" id="IPR036389">
    <property type="entry name" value="RNase_III_sf"/>
</dbReference>
<evidence type="ECO:0000256" key="15">
    <source>
        <dbReference type="HAMAP-Rule" id="MF_00104"/>
    </source>
</evidence>
<dbReference type="Gene3D" id="1.10.1520.10">
    <property type="entry name" value="Ribonuclease III domain"/>
    <property type="match status" value="1"/>
</dbReference>
<dbReference type="PROSITE" id="PS50142">
    <property type="entry name" value="RNASE_3_2"/>
    <property type="match status" value="1"/>
</dbReference>
<evidence type="ECO:0000256" key="11">
    <source>
        <dbReference type="ARBA" id="ARBA00022759"/>
    </source>
</evidence>
<dbReference type="InterPro" id="IPR000999">
    <property type="entry name" value="RNase_III_dom"/>
</dbReference>
<feature type="active site" evidence="15">
    <location>
        <position position="125"/>
    </location>
</feature>
<dbReference type="CDD" id="cd10845">
    <property type="entry name" value="DSRM_RNAse_III_family"/>
    <property type="match status" value="1"/>
</dbReference>
<reference evidence="18" key="1">
    <citation type="journal article" date="2014" name="Int. J. Syst. Evol. Microbiol.">
        <title>Complete genome sequence of Corynebacterium casei LMG S-19264T (=DSM 44701T), isolated from a smear-ripened cheese.</title>
        <authorList>
            <consortium name="US DOE Joint Genome Institute (JGI-PGF)"/>
            <person name="Walter F."/>
            <person name="Albersmeier A."/>
            <person name="Kalinowski J."/>
            <person name="Ruckert C."/>
        </authorList>
    </citation>
    <scope>NUCLEOTIDE SEQUENCE</scope>
    <source>
        <strain evidence="18">CGMCC 1.15493</strain>
    </source>
</reference>
<comment type="subcellular location">
    <subcellularLocation>
        <location evidence="2 15">Cytoplasm</location>
    </subcellularLocation>
</comment>